<evidence type="ECO:0000313" key="7">
    <source>
        <dbReference type="EMBL" id="MET7016162.1"/>
    </source>
</evidence>
<dbReference type="RefSeq" id="WP_354602618.1">
    <property type="nucleotide sequence ID" value="NZ_JBEWZI010000029.1"/>
</dbReference>
<feature type="domain" description="NarX-like N-terminal" evidence="6">
    <location>
        <begin position="157"/>
        <end position="213"/>
    </location>
</feature>
<organism evidence="7 8">
    <name type="scientific">Uliginosibacterium flavum</name>
    <dbReference type="NCBI Taxonomy" id="1396831"/>
    <lineage>
        <taxon>Bacteria</taxon>
        <taxon>Pseudomonadati</taxon>
        <taxon>Pseudomonadota</taxon>
        <taxon>Betaproteobacteria</taxon>
        <taxon>Rhodocyclales</taxon>
        <taxon>Zoogloeaceae</taxon>
        <taxon>Uliginosibacterium</taxon>
    </lineage>
</organism>
<evidence type="ECO:0000256" key="2">
    <source>
        <dbReference type="ARBA" id="ARBA00022692"/>
    </source>
</evidence>
<evidence type="ECO:0000256" key="4">
    <source>
        <dbReference type="ARBA" id="ARBA00023136"/>
    </source>
</evidence>
<evidence type="ECO:0000256" key="5">
    <source>
        <dbReference type="SAM" id="SignalP"/>
    </source>
</evidence>
<feature type="signal peptide" evidence="5">
    <location>
        <begin position="1"/>
        <end position="27"/>
    </location>
</feature>
<proteinExistence type="predicted"/>
<evidence type="ECO:0000256" key="3">
    <source>
        <dbReference type="ARBA" id="ARBA00022989"/>
    </source>
</evidence>
<dbReference type="Proteomes" id="UP001549691">
    <property type="component" value="Unassembled WGS sequence"/>
</dbReference>
<accession>A0ABV2TQF6</accession>
<keyword evidence="3" id="KW-1133">Transmembrane helix</keyword>
<sequence>MNSAFSPKRRHLLLALGSLPFAASVLAAPARPAEIGLLEAINQAGRQRMLSQRMAKLYAQQIRGIREADARGLMATSMNLFETQLTTLRNVASSKNAGDIVQTYDLLGARWMDYKRVVGSPVSAEGLKTVAALNEQVLATAHEGTLQLEKLNGSSLGKLVNIAGRQRMLSQRMSKFYFLIANGIDSPELRKNLDTARKDFMAAMQTLKNAPENTKDTSSWIALAETQWMFFDDALRGGGGKTQQQEYLDTNVAVSSENILQVMDKLTGLYATLS</sequence>
<evidence type="ECO:0000313" key="8">
    <source>
        <dbReference type="Proteomes" id="UP001549691"/>
    </source>
</evidence>
<reference evidence="7 8" key="1">
    <citation type="submission" date="2024-07" db="EMBL/GenBank/DDBJ databases">
        <title>Uliginosibacterium flavum JJ3220;KACC:17644.</title>
        <authorList>
            <person name="Kim M.K."/>
        </authorList>
    </citation>
    <scope>NUCLEOTIDE SEQUENCE [LARGE SCALE GENOMIC DNA]</scope>
    <source>
        <strain evidence="7 8">KACC:17644</strain>
    </source>
</reference>
<keyword evidence="4" id="KW-0472">Membrane</keyword>
<keyword evidence="2" id="KW-0812">Transmembrane</keyword>
<dbReference type="InterPro" id="IPR029095">
    <property type="entry name" value="NarX-like_N"/>
</dbReference>
<dbReference type="Pfam" id="PF13675">
    <property type="entry name" value="PilJ"/>
    <property type="match status" value="2"/>
</dbReference>
<feature type="chain" id="PRO_5045611181" evidence="5">
    <location>
        <begin position="28"/>
        <end position="274"/>
    </location>
</feature>
<gene>
    <name evidence="7" type="ORF">ABXR19_18400</name>
</gene>
<evidence type="ECO:0000256" key="1">
    <source>
        <dbReference type="ARBA" id="ARBA00004141"/>
    </source>
</evidence>
<evidence type="ECO:0000259" key="6">
    <source>
        <dbReference type="Pfam" id="PF13675"/>
    </source>
</evidence>
<name>A0ABV2TQF6_9RHOO</name>
<keyword evidence="8" id="KW-1185">Reference proteome</keyword>
<comment type="subcellular location">
    <subcellularLocation>
        <location evidence="1">Membrane</location>
        <topology evidence="1">Multi-pass membrane protein</topology>
    </subcellularLocation>
</comment>
<dbReference type="EMBL" id="JBEWZI010000029">
    <property type="protein sequence ID" value="MET7016162.1"/>
    <property type="molecule type" value="Genomic_DNA"/>
</dbReference>
<feature type="domain" description="NarX-like N-terminal" evidence="6">
    <location>
        <begin position="39"/>
        <end position="118"/>
    </location>
</feature>
<comment type="caution">
    <text evidence="7">The sequence shown here is derived from an EMBL/GenBank/DDBJ whole genome shotgun (WGS) entry which is preliminary data.</text>
</comment>
<keyword evidence="5" id="KW-0732">Signal</keyword>
<protein>
    <submittedName>
        <fullName evidence="7">Type IV pili methyl-accepting chemotaxis transducer N-terminal domain-containing protein</fullName>
    </submittedName>
</protein>